<sequence length="116" mass="12960">MLDVYRENLPNGFLLILSPDIANQQGEVKLTRALHRASRSEKRAVLVDCSLVERLTEDAVDLLLAYAFMLRNQSRRLVLCHVPDAVSHHFLNLDAASQPLLVSSLLEAVDEINAPD</sequence>
<gene>
    <name evidence="1" type="ORF">MTX78_09360</name>
</gene>
<name>A0ABY4D9N3_9BACT</name>
<evidence type="ECO:0000313" key="2">
    <source>
        <dbReference type="Proteomes" id="UP000831113"/>
    </source>
</evidence>
<dbReference type="InterPro" id="IPR036513">
    <property type="entry name" value="STAS_dom_sf"/>
</dbReference>
<accession>A0ABY4D9N3</accession>
<dbReference type="RefSeq" id="WP_243801996.1">
    <property type="nucleotide sequence ID" value="NZ_CP094669.1"/>
</dbReference>
<dbReference type="SUPFAM" id="SSF52091">
    <property type="entry name" value="SpoIIaa-like"/>
    <property type="match status" value="1"/>
</dbReference>
<dbReference type="Proteomes" id="UP000831113">
    <property type="component" value="Chromosome"/>
</dbReference>
<organism evidence="1 2">
    <name type="scientific">Hymenobacter tibetensis</name>
    <dbReference type="NCBI Taxonomy" id="497967"/>
    <lineage>
        <taxon>Bacteria</taxon>
        <taxon>Pseudomonadati</taxon>
        <taxon>Bacteroidota</taxon>
        <taxon>Cytophagia</taxon>
        <taxon>Cytophagales</taxon>
        <taxon>Hymenobacteraceae</taxon>
        <taxon>Hymenobacter</taxon>
    </lineage>
</organism>
<dbReference type="Gene3D" id="3.30.750.24">
    <property type="entry name" value="STAS domain"/>
    <property type="match status" value="1"/>
</dbReference>
<keyword evidence="2" id="KW-1185">Reference proteome</keyword>
<proteinExistence type="predicted"/>
<evidence type="ECO:0008006" key="3">
    <source>
        <dbReference type="Google" id="ProtNLM"/>
    </source>
</evidence>
<protein>
    <recommendedName>
        <fullName evidence="3">STAS domain-containing protein</fullName>
    </recommendedName>
</protein>
<evidence type="ECO:0000313" key="1">
    <source>
        <dbReference type="EMBL" id="UOG76793.1"/>
    </source>
</evidence>
<reference evidence="1 2" key="1">
    <citation type="submission" date="2022-03" db="EMBL/GenBank/DDBJ databases">
        <title>Hymenobactersp. isolated from the air.</title>
        <authorList>
            <person name="Won M."/>
            <person name="Kwon S.-W."/>
        </authorList>
    </citation>
    <scope>NUCLEOTIDE SEQUENCE [LARGE SCALE GENOMIC DNA]</scope>
    <source>
        <strain evidence="1 2">KACC 21982</strain>
    </source>
</reference>
<dbReference type="EMBL" id="CP094669">
    <property type="protein sequence ID" value="UOG76793.1"/>
    <property type="molecule type" value="Genomic_DNA"/>
</dbReference>